<reference evidence="9" key="1">
    <citation type="submission" date="2024-02" db="UniProtKB">
        <authorList>
            <consortium name="WormBaseParasite"/>
        </authorList>
    </citation>
    <scope>IDENTIFICATION</scope>
</reference>
<dbReference type="SUPFAM" id="SSF52313">
    <property type="entry name" value="Ribosomal protein S2"/>
    <property type="match status" value="1"/>
</dbReference>
<evidence type="ECO:0000256" key="5">
    <source>
        <dbReference type="ARBA" id="ARBA00023274"/>
    </source>
</evidence>
<dbReference type="GO" id="GO:0000028">
    <property type="term" value="P:ribosomal small subunit assembly"/>
    <property type="evidence" value="ECO:0007669"/>
    <property type="project" value="UniProtKB-UniRule"/>
</dbReference>
<dbReference type="InterPro" id="IPR005707">
    <property type="entry name" value="Ribosomal_uS2_euk/arc"/>
</dbReference>
<comment type="subunit">
    <text evidence="6">Component of the small ribosomal subunit. Mature ribosomes consist of a small (40S) and a large (60S) subunit. The 40S subunit contains about 33 different proteins and 1 molecule of RNA (18S). The 60S subunit contains about 49 different proteins and 3 molecules of RNA (28S, 5.8S and 5S). Interacts with ribosomal protein S21.</text>
</comment>
<keyword evidence="4 6" id="KW-0689">Ribosomal protein</keyword>
<dbReference type="PANTHER" id="PTHR11489">
    <property type="entry name" value="40S RIBOSOMAL PROTEIN SA"/>
    <property type="match status" value="1"/>
</dbReference>
<dbReference type="HAMAP" id="MF_03015">
    <property type="entry name" value="Ribosomal_S2_euk"/>
    <property type="match status" value="1"/>
</dbReference>
<dbReference type="GO" id="GO:0006412">
    <property type="term" value="P:translation"/>
    <property type="evidence" value="ECO:0007669"/>
    <property type="project" value="UniProtKB-UniRule"/>
</dbReference>
<evidence type="ECO:0000256" key="7">
    <source>
        <dbReference type="RuleBase" id="RU003631"/>
    </source>
</evidence>
<dbReference type="CDD" id="cd01425">
    <property type="entry name" value="RPS2"/>
    <property type="match status" value="1"/>
</dbReference>
<keyword evidence="8" id="KW-1185">Reference proteome</keyword>
<dbReference type="AlphaFoldDB" id="A0AAF3F2F6"/>
<dbReference type="FunFam" id="3.40.50.10490:FF:000012">
    <property type="entry name" value="40S ribosomal protein SA"/>
    <property type="match status" value="1"/>
</dbReference>
<dbReference type="InterPro" id="IPR023591">
    <property type="entry name" value="Ribosomal_uS2_flav_dom_sf"/>
</dbReference>
<sequence>MKYSNKAISRSINMARTNDVKKIAAARFRLQPPPQVHQRGRDAKMSGSIASLAIKEEDAMKFLASQTHIGTPNVSLHMQQYVYKRRADGTHIINLNKTWEKLLLAARAIAAIENPADVVVVSARPFAHRALMKYAAHTGATPIFGRFAPGALTNQVQKNYREPRVIIISDPTIDHQVVTEASYANVPVISFVNTDSPLKLVDIAIPCNNKGAQSLGLMWWFLAREVLSLRGKISRQTGFCLDGLEVMPDLYFFRDPAEQEKEEAQQEAAAAEQAQTAQLYEGPIDFAAQPEIKDWAAEAATDNWAQPVAAGTGGDWNQATTNNW</sequence>
<dbReference type="Gene3D" id="3.40.50.10490">
    <property type="entry name" value="Glucose-6-phosphate isomerase like protein, domain 1"/>
    <property type="match status" value="1"/>
</dbReference>
<evidence type="ECO:0000256" key="3">
    <source>
        <dbReference type="ARBA" id="ARBA00022490"/>
    </source>
</evidence>
<dbReference type="GO" id="GO:0003735">
    <property type="term" value="F:structural constituent of ribosome"/>
    <property type="evidence" value="ECO:0007669"/>
    <property type="project" value="UniProtKB-UniRule"/>
</dbReference>
<evidence type="ECO:0000256" key="1">
    <source>
        <dbReference type="ARBA" id="ARBA00004496"/>
    </source>
</evidence>
<comment type="similarity">
    <text evidence="2 6 7">Belongs to the universal ribosomal protein uS2 family.</text>
</comment>
<comment type="function">
    <text evidence="6">Required for the assembly and/or stability of the 40S ribosomal subunit. Required for the processing of the 20S rRNA-precursor to mature 18S rRNA in a late step of the maturation of 40S ribosomal subunits.</text>
</comment>
<dbReference type="PROSITE" id="PS00963">
    <property type="entry name" value="RIBOSOMAL_S2_2"/>
    <property type="match status" value="1"/>
</dbReference>
<keyword evidence="5 6" id="KW-0687">Ribonucleoprotein</keyword>
<dbReference type="PRINTS" id="PR00395">
    <property type="entry name" value="RIBOSOMALS2"/>
</dbReference>
<dbReference type="NCBIfam" id="TIGR01012">
    <property type="entry name" value="uS2_euk_arch"/>
    <property type="match status" value="1"/>
</dbReference>
<evidence type="ECO:0000256" key="2">
    <source>
        <dbReference type="ARBA" id="ARBA00006242"/>
    </source>
</evidence>
<keyword evidence="3 6" id="KW-0963">Cytoplasm</keyword>
<evidence type="ECO:0000256" key="4">
    <source>
        <dbReference type="ARBA" id="ARBA00022980"/>
    </source>
</evidence>
<dbReference type="GO" id="GO:0022627">
    <property type="term" value="C:cytosolic small ribosomal subunit"/>
    <property type="evidence" value="ECO:0007669"/>
    <property type="project" value="UniProtKB-UniRule"/>
</dbReference>
<protein>
    <recommendedName>
        <fullName evidence="6">Small ribosomal subunit protein uS2</fullName>
    </recommendedName>
</protein>
<evidence type="ECO:0000313" key="8">
    <source>
        <dbReference type="Proteomes" id="UP000887575"/>
    </source>
</evidence>
<dbReference type="WBParaSite" id="MBELARI_LOCUS20547">
    <property type="protein sequence ID" value="MBELARI_LOCUS20547"/>
    <property type="gene ID" value="MBELARI_LOCUS20547"/>
</dbReference>
<dbReference type="PROSITE" id="PS00962">
    <property type="entry name" value="RIBOSOMAL_S2_1"/>
    <property type="match status" value="1"/>
</dbReference>
<dbReference type="InterPro" id="IPR027498">
    <property type="entry name" value="Ribosomal_uS2_euk"/>
</dbReference>
<accession>A0AAF3F2F6</accession>
<dbReference type="Pfam" id="PF00318">
    <property type="entry name" value="Ribosomal_S2"/>
    <property type="match status" value="2"/>
</dbReference>
<comment type="subcellular location">
    <subcellularLocation>
        <location evidence="1 6">Cytoplasm</location>
    </subcellularLocation>
</comment>
<evidence type="ECO:0000256" key="6">
    <source>
        <dbReference type="HAMAP-Rule" id="MF_03015"/>
    </source>
</evidence>
<dbReference type="Proteomes" id="UP000887575">
    <property type="component" value="Unassembled WGS sequence"/>
</dbReference>
<proteinExistence type="inferred from homology"/>
<organism evidence="8 9">
    <name type="scientific">Mesorhabditis belari</name>
    <dbReference type="NCBI Taxonomy" id="2138241"/>
    <lineage>
        <taxon>Eukaryota</taxon>
        <taxon>Metazoa</taxon>
        <taxon>Ecdysozoa</taxon>
        <taxon>Nematoda</taxon>
        <taxon>Chromadorea</taxon>
        <taxon>Rhabditida</taxon>
        <taxon>Rhabditina</taxon>
        <taxon>Rhabditomorpha</taxon>
        <taxon>Rhabditoidea</taxon>
        <taxon>Rhabditidae</taxon>
        <taxon>Mesorhabditinae</taxon>
        <taxon>Mesorhabditis</taxon>
    </lineage>
</organism>
<dbReference type="InterPro" id="IPR018130">
    <property type="entry name" value="Ribosomal_uS2_CS"/>
</dbReference>
<evidence type="ECO:0000313" key="9">
    <source>
        <dbReference type="WBParaSite" id="MBELARI_LOCUS20547"/>
    </source>
</evidence>
<dbReference type="InterPro" id="IPR001865">
    <property type="entry name" value="Ribosomal_uS2"/>
</dbReference>
<name>A0AAF3F2F6_9BILA</name>